<feature type="domain" description="GP-PDE" evidence="1">
    <location>
        <begin position="11"/>
        <end position="250"/>
    </location>
</feature>
<proteinExistence type="predicted"/>
<dbReference type="InterPro" id="IPR017946">
    <property type="entry name" value="PLC-like_Pdiesterase_TIM-brl"/>
</dbReference>
<protein>
    <submittedName>
        <fullName evidence="2">Glycerophosphodiester phosphodiesterase</fullName>
    </submittedName>
</protein>
<evidence type="ECO:0000313" key="3">
    <source>
        <dbReference type="Proteomes" id="UP000680588"/>
    </source>
</evidence>
<dbReference type="EMBL" id="CP076456">
    <property type="protein sequence ID" value="QWQ36339.1"/>
    <property type="molecule type" value="Genomic_DNA"/>
</dbReference>
<accession>A0A975PFS7</accession>
<sequence length="266" mass="28688">MSYPYFNASGPLGFAHRGFSREGLENSMPAFRAAAALGFGYLETDVRTTRDGVLLAFHDATLDRVAGAGGPVGNLSYRQIQAARIGGRASIPTFEQLLTELPGVRLNVDIKDAAGSAELARLLDKHGAHERVLVTSFSDRRRLAALRILRRSGRRAASSAGSVFTALTVLLAPLGLAGPLARAGRYQCLQVPERQGPVKVVTPAFLRRCHRAGLQVHVWTVNEPADMERLLDEGVDGLVSDRADLLAEILTKRAVWPQQDPEGMAG</sequence>
<dbReference type="GO" id="GO:0008081">
    <property type="term" value="F:phosphoric diester hydrolase activity"/>
    <property type="evidence" value="ECO:0007669"/>
    <property type="project" value="InterPro"/>
</dbReference>
<evidence type="ECO:0000313" key="2">
    <source>
        <dbReference type="EMBL" id="QWQ36339.1"/>
    </source>
</evidence>
<dbReference type="SUPFAM" id="SSF51695">
    <property type="entry name" value="PLC-like phosphodiesterases"/>
    <property type="match status" value="1"/>
</dbReference>
<dbReference type="PANTHER" id="PTHR43805">
    <property type="entry name" value="GLYCEROPHOSPHORYL DIESTER PHOSPHODIESTERASE"/>
    <property type="match status" value="1"/>
</dbReference>
<dbReference type="KEGG" id="asun:KG104_00345"/>
<keyword evidence="3" id="KW-1185">Reference proteome</keyword>
<dbReference type="GO" id="GO:0006629">
    <property type="term" value="P:lipid metabolic process"/>
    <property type="evidence" value="ECO:0007669"/>
    <property type="project" value="InterPro"/>
</dbReference>
<dbReference type="Gene3D" id="3.20.20.190">
    <property type="entry name" value="Phosphatidylinositol (PI) phosphodiesterase"/>
    <property type="match status" value="1"/>
</dbReference>
<dbReference type="CDD" id="cd08561">
    <property type="entry name" value="GDPD_cytoplasmic_ScUgpQ2_like"/>
    <property type="match status" value="1"/>
</dbReference>
<dbReference type="PROSITE" id="PS51704">
    <property type="entry name" value="GP_PDE"/>
    <property type="match status" value="1"/>
</dbReference>
<dbReference type="InterPro" id="IPR030395">
    <property type="entry name" value="GP_PDE_dom"/>
</dbReference>
<dbReference type="Pfam" id="PF03009">
    <property type="entry name" value="GDPD"/>
    <property type="match status" value="1"/>
</dbReference>
<dbReference type="AlphaFoldDB" id="A0A975PFS7"/>
<dbReference type="PANTHER" id="PTHR43805:SF1">
    <property type="entry name" value="GP-PDE DOMAIN-CONTAINING PROTEIN"/>
    <property type="match status" value="1"/>
</dbReference>
<gene>
    <name evidence="2" type="ORF">KG104_00345</name>
</gene>
<evidence type="ECO:0000259" key="1">
    <source>
        <dbReference type="PROSITE" id="PS51704"/>
    </source>
</evidence>
<dbReference type="RefSeq" id="WP_207348121.1">
    <property type="nucleotide sequence ID" value="NZ_CP076456.1"/>
</dbReference>
<reference evidence="2" key="1">
    <citation type="submission" date="2021-06" db="EMBL/GenBank/DDBJ databases">
        <title>Novel species in genus Arthrobacter.</title>
        <authorList>
            <person name="Zhang G."/>
        </authorList>
    </citation>
    <scope>NUCLEOTIDE SEQUENCE</scope>
    <source>
        <strain evidence="2">Zg-ZUI122</strain>
    </source>
</reference>
<dbReference type="Proteomes" id="UP000680588">
    <property type="component" value="Chromosome"/>
</dbReference>
<name>A0A975PFS7_9MICC</name>
<organism evidence="2 3">
    <name type="scientific">Arthrobacter sunyaminii</name>
    <dbReference type="NCBI Taxonomy" id="2816859"/>
    <lineage>
        <taxon>Bacteria</taxon>
        <taxon>Bacillati</taxon>
        <taxon>Actinomycetota</taxon>
        <taxon>Actinomycetes</taxon>
        <taxon>Micrococcales</taxon>
        <taxon>Micrococcaceae</taxon>
        <taxon>Arthrobacter</taxon>
    </lineage>
</organism>